<evidence type="ECO:0000256" key="1">
    <source>
        <dbReference type="ARBA" id="ARBA00004141"/>
    </source>
</evidence>
<feature type="transmembrane region" description="Helical" evidence="6">
    <location>
        <begin position="140"/>
        <end position="157"/>
    </location>
</feature>
<dbReference type="EMBL" id="DF237010">
    <property type="protein sequence ID" value="GAQ80755.1"/>
    <property type="molecule type" value="Genomic_DNA"/>
</dbReference>
<keyword evidence="9" id="KW-1185">Reference proteome</keyword>
<dbReference type="GO" id="GO:0055085">
    <property type="term" value="P:transmembrane transport"/>
    <property type="evidence" value="ECO:0000318"/>
    <property type="project" value="GO_Central"/>
</dbReference>
<dbReference type="Proteomes" id="UP000054558">
    <property type="component" value="Unassembled WGS sequence"/>
</dbReference>
<keyword evidence="5 6" id="KW-0472">Membrane</keyword>
<dbReference type="GO" id="GO:0016020">
    <property type="term" value="C:membrane"/>
    <property type="evidence" value="ECO:0000318"/>
    <property type="project" value="GO_Central"/>
</dbReference>
<dbReference type="PANTHER" id="PTHR12385">
    <property type="entry name" value="CHOLINE TRANSPORTER-LIKE (SLC FAMILY 44)"/>
    <property type="match status" value="1"/>
</dbReference>
<feature type="transmembrane region" description="Helical" evidence="6">
    <location>
        <begin position="391"/>
        <end position="412"/>
    </location>
</feature>
<evidence type="ECO:0000256" key="2">
    <source>
        <dbReference type="ARBA" id="ARBA00007168"/>
    </source>
</evidence>
<feature type="transmembrane region" description="Helical" evidence="6">
    <location>
        <begin position="111"/>
        <end position="128"/>
    </location>
</feature>
<sequence length="495" mass="53689">MSLPTPFATPYNSNFSDDAETGHAGTAPAAAFDSEEVPLSPRALPHRASNATRPELTLAGGDAKRPFRDVLWAGLFLGHLGLIGWALVVWGKMRFDGPDRHSQTTTYWPQYGGAAGLGIVLTWAWLWLFRRCSADMIKMSVHSVSTFGAVLSVLLFWNHSPLWGIGFAAGAAVAFVFSFTVTDRLPFTALVIQKAVDLVGDFPSTLYVAFLVGVVSLAWLALWTFGAAGTIALSSEKHRWAKLFLLSVSLLWTAVVAHNVVHVAAACAFAQWFLAGGEGQPPEHRSSRGLVVALTSSFGSVCFGSLLSPPVRTLRWLARGLRGRMRSNECMLCCLDCYLGLLEGFVRIFNKYAYVHMAIGGKGFNRASTDAWERFQLTGVEALVAQDLSGAVLLLSVALGGLITGTVVGTWVHYTQEDRTVPVAVTGALLSMMLIGLVTAVIEAGVTTIYVMFAEDPALISRWDPEFGSELEAMLNERLARRARKPLIDNPRNQP</sequence>
<organism evidence="8 9">
    <name type="scientific">Klebsormidium nitens</name>
    <name type="common">Green alga</name>
    <name type="synonym">Ulothrix nitens</name>
    <dbReference type="NCBI Taxonomy" id="105231"/>
    <lineage>
        <taxon>Eukaryota</taxon>
        <taxon>Viridiplantae</taxon>
        <taxon>Streptophyta</taxon>
        <taxon>Klebsormidiophyceae</taxon>
        <taxon>Klebsormidiales</taxon>
        <taxon>Klebsormidiaceae</taxon>
        <taxon>Klebsormidium</taxon>
    </lineage>
</organism>
<evidence type="ECO:0000256" key="7">
    <source>
        <dbReference type="SAM" id="MobiDB-lite"/>
    </source>
</evidence>
<evidence type="ECO:0000313" key="8">
    <source>
        <dbReference type="EMBL" id="GAQ80755.1"/>
    </source>
</evidence>
<protein>
    <recommendedName>
        <fullName evidence="6">Choline transporter-like protein</fullName>
    </recommendedName>
</protein>
<evidence type="ECO:0000256" key="5">
    <source>
        <dbReference type="ARBA" id="ARBA00023136"/>
    </source>
</evidence>
<dbReference type="OMA" id="DTIFVAM"/>
<evidence type="ECO:0000256" key="4">
    <source>
        <dbReference type="ARBA" id="ARBA00022989"/>
    </source>
</evidence>
<feature type="region of interest" description="Disordered" evidence="7">
    <location>
        <begin position="1"/>
        <end position="33"/>
    </location>
</feature>
<dbReference type="GO" id="GO:0022857">
    <property type="term" value="F:transmembrane transporter activity"/>
    <property type="evidence" value="ECO:0000318"/>
    <property type="project" value="GO_Central"/>
</dbReference>
<proteinExistence type="inferred from homology"/>
<feature type="transmembrane region" description="Helical" evidence="6">
    <location>
        <begin position="424"/>
        <end position="453"/>
    </location>
</feature>
<dbReference type="InterPro" id="IPR007603">
    <property type="entry name" value="Choline_transptr-like"/>
</dbReference>
<name>A0A0U9HKL4_KLENI</name>
<feature type="transmembrane region" description="Helical" evidence="6">
    <location>
        <begin position="206"/>
        <end position="231"/>
    </location>
</feature>
<comment type="function">
    <text evidence="6">Choline transporter.</text>
</comment>
<keyword evidence="3 6" id="KW-0812">Transmembrane</keyword>
<keyword evidence="4 6" id="KW-1133">Transmembrane helix</keyword>
<dbReference type="OrthoDB" id="44736at2759"/>
<dbReference type="Pfam" id="PF04515">
    <property type="entry name" value="Choline_transpo"/>
    <property type="match status" value="1"/>
</dbReference>
<comment type="subcellular location">
    <subcellularLocation>
        <location evidence="6">Cell membrane</location>
        <topology evidence="6">Multi-pass membrane protein</topology>
    </subcellularLocation>
    <subcellularLocation>
        <location evidence="1">Membrane</location>
        <topology evidence="1">Multi-pass membrane protein</topology>
    </subcellularLocation>
</comment>
<accession>A0A0U9HKL4</accession>
<dbReference type="PANTHER" id="PTHR12385:SF4">
    <property type="entry name" value="PROTEIN PNS1"/>
    <property type="match status" value="1"/>
</dbReference>
<reference evidence="8 9" key="1">
    <citation type="journal article" date="2014" name="Nat. Commun.">
        <title>Klebsormidium flaccidum genome reveals primary factors for plant terrestrial adaptation.</title>
        <authorList>
            <person name="Hori K."/>
            <person name="Maruyama F."/>
            <person name="Fujisawa T."/>
            <person name="Togashi T."/>
            <person name="Yamamoto N."/>
            <person name="Seo M."/>
            <person name="Sato S."/>
            <person name="Yamada T."/>
            <person name="Mori H."/>
            <person name="Tajima N."/>
            <person name="Moriyama T."/>
            <person name="Ikeuchi M."/>
            <person name="Watanabe M."/>
            <person name="Wada H."/>
            <person name="Kobayashi K."/>
            <person name="Saito M."/>
            <person name="Masuda T."/>
            <person name="Sasaki-Sekimoto Y."/>
            <person name="Mashiguchi K."/>
            <person name="Awai K."/>
            <person name="Shimojima M."/>
            <person name="Masuda S."/>
            <person name="Iwai M."/>
            <person name="Nobusawa T."/>
            <person name="Narise T."/>
            <person name="Kondo S."/>
            <person name="Saito H."/>
            <person name="Sato R."/>
            <person name="Murakawa M."/>
            <person name="Ihara Y."/>
            <person name="Oshima-Yamada Y."/>
            <person name="Ohtaka K."/>
            <person name="Satoh M."/>
            <person name="Sonobe K."/>
            <person name="Ishii M."/>
            <person name="Ohtani R."/>
            <person name="Kanamori-Sato M."/>
            <person name="Honoki R."/>
            <person name="Miyazaki D."/>
            <person name="Mochizuki H."/>
            <person name="Umetsu J."/>
            <person name="Higashi K."/>
            <person name="Shibata D."/>
            <person name="Kamiya Y."/>
            <person name="Sato N."/>
            <person name="Nakamura Y."/>
            <person name="Tabata S."/>
            <person name="Ida S."/>
            <person name="Kurokawa K."/>
            <person name="Ohta H."/>
        </authorList>
    </citation>
    <scope>NUCLEOTIDE SEQUENCE [LARGE SCALE GENOMIC DNA]</scope>
    <source>
        <strain evidence="8 9">NIES-2285</strain>
    </source>
</reference>
<dbReference type="AlphaFoldDB" id="A0A0U9HKL4"/>
<evidence type="ECO:0000256" key="6">
    <source>
        <dbReference type="RuleBase" id="RU368066"/>
    </source>
</evidence>
<comment type="similarity">
    <text evidence="2 6">Belongs to the CTL (choline transporter-like) family.</text>
</comment>
<evidence type="ECO:0000313" key="9">
    <source>
        <dbReference type="Proteomes" id="UP000054558"/>
    </source>
</evidence>
<evidence type="ECO:0000256" key="3">
    <source>
        <dbReference type="ARBA" id="ARBA00022692"/>
    </source>
</evidence>
<gene>
    <name evidence="8" type="ORF">KFL_000610330</name>
</gene>
<feature type="transmembrane region" description="Helical" evidence="6">
    <location>
        <begin position="70"/>
        <end position="90"/>
    </location>
</feature>
<dbReference type="GO" id="GO:0005886">
    <property type="term" value="C:plasma membrane"/>
    <property type="evidence" value="ECO:0007669"/>
    <property type="project" value="UniProtKB-SubCell"/>
</dbReference>
<feature type="transmembrane region" description="Helical" evidence="6">
    <location>
        <begin position="243"/>
        <end position="274"/>
    </location>
</feature>
<feature type="transmembrane region" description="Helical" evidence="6">
    <location>
        <begin position="162"/>
        <end position="181"/>
    </location>
</feature>